<evidence type="ECO:0000313" key="10">
    <source>
        <dbReference type="EMBL" id="EPD12363.1"/>
    </source>
</evidence>
<dbReference type="Proteomes" id="UP000015462">
    <property type="component" value="Unassembled WGS sequence"/>
</dbReference>
<comment type="subunit">
    <text evidence="8">Component of the lipopolysaccharide transport and assembly complex. The LptBFG transporter is composed of two ATP-binding proteins (LptB) and two transmembrane proteins (LptF and LptG).</text>
</comment>
<evidence type="ECO:0000256" key="9">
    <source>
        <dbReference type="SAM" id="Phobius"/>
    </source>
</evidence>
<dbReference type="InterPro" id="IPR005495">
    <property type="entry name" value="LptG/LptF_permease"/>
</dbReference>
<dbReference type="InterPro" id="IPR030923">
    <property type="entry name" value="LptG"/>
</dbReference>
<evidence type="ECO:0000256" key="3">
    <source>
        <dbReference type="ARBA" id="ARBA00007725"/>
    </source>
</evidence>
<gene>
    <name evidence="10" type="ORF">L196_10369</name>
</gene>
<organism evidence="10 11">
    <name type="scientific">Cycloclasticus pugetii</name>
    <dbReference type="NCBI Taxonomy" id="34068"/>
    <lineage>
        <taxon>Bacteria</taxon>
        <taxon>Pseudomonadati</taxon>
        <taxon>Pseudomonadota</taxon>
        <taxon>Gammaproteobacteria</taxon>
        <taxon>Thiotrichales</taxon>
        <taxon>Piscirickettsiaceae</taxon>
        <taxon>Cycloclasticus</taxon>
    </lineage>
</organism>
<comment type="caution">
    <text evidence="10">The sequence shown here is derived from an EMBL/GenBank/DDBJ whole genome shotgun (WGS) entry which is preliminary data.</text>
</comment>
<dbReference type="GO" id="GO:0055085">
    <property type="term" value="P:transmembrane transport"/>
    <property type="evidence" value="ECO:0007669"/>
    <property type="project" value="InterPro"/>
</dbReference>
<feature type="transmembrane region" description="Helical" evidence="9">
    <location>
        <begin position="332"/>
        <end position="350"/>
    </location>
</feature>
<dbReference type="PANTHER" id="PTHR33529:SF2">
    <property type="entry name" value="LIPOPOLYSACCHARIDE EXPORT SYSTEM PERMEASE PROTEIN LPTG"/>
    <property type="match status" value="1"/>
</dbReference>
<keyword evidence="4" id="KW-1003">Cell membrane</keyword>
<feature type="transmembrane region" description="Helical" evidence="9">
    <location>
        <begin position="303"/>
        <end position="320"/>
    </location>
</feature>
<evidence type="ECO:0000313" key="11">
    <source>
        <dbReference type="Proteomes" id="UP000015462"/>
    </source>
</evidence>
<evidence type="ECO:0000256" key="8">
    <source>
        <dbReference type="ARBA" id="ARBA00026081"/>
    </source>
</evidence>
<evidence type="ECO:0000256" key="5">
    <source>
        <dbReference type="ARBA" id="ARBA00022692"/>
    </source>
</evidence>
<comment type="subcellular location">
    <subcellularLocation>
        <location evidence="2">Cell membrane</location>
        <topology evidence="2">Multi-pass membrane protein</topology>
    </subcellularLocation>
</comment>
<protein>
    <submittedName>
        <fullName evidence="10">Permease YjgP/YjgQ</fullName>
    </submittedName>
</protein>
<feature type="transmembrane region" description="Helical" evidence="9">
    <location>
        <begin position="273"/>
        <end position="291"/>
    </location>
</feature>
<accession>A0AB33YZL3</accession>
<evidence type="ECO:0000256" key="7">
    <source>
        <dbReference type="ARBA" id="ARBA00023136"/>
    </source>
</evidence>
<keyword evidence="5 9" id="KW-0812">Transmembrane</keyword>
<feature type="transmembrane region" description="Helical" evidence="9">
    <location>
        <begin position="64"/>
        <end position="84"/>
    </location>
</feature>
<dbReference type="AlphaFoldDB" id="A0AB33YZL3"/>
<dbReference type="EMBL" id="ASHL01000011">
    <property type="protein sequence ID" value="EPD12363.1"/>
    <property type="molecule type" value="Genomic_DNA"/>
</dbReference>
<comment type="similarity">
    <text evidence="3">Belongs to the LptF/LptG family.</text>
</comment>
<dbReference type="GO" id="GO:0043190">
    <property type="term" value="C:ATP-binding cassette (ABC) transporter complex"/>
    <property type="evidence" value="ECO:0007669"/>
    <property type="project" value="InterPro"/>
</dbReference>
<dbReference type="RefSeq" id="WP_015005212.1">
    <property type="nucleotide sequence ID" value="NZ_KE646811.1"/>
</dbReference>
<evidence type="ECO:0000256" key="1">
    <source>
        <dbReference type="ARBA" id="ARBA00002265"/>
    </source>
</evidence>
<keyword evidence="7 9" id="KW-0472">Membrane</keyword>
<feature type="transmembrane region" description="Helical" evidence="9">
    <location>
        <begin position="96"/>
        <end position="117"/>
    </location>
</feature>
<evidence type="ECO:0000256" key="2">
    <source>
        <dbReference type="ARBA" id="ARBA00004651"/>
    </source>
</evidence>
<reference evidence="10 11" key="1">
    <citation type="journal article" date="2013" name="Genome Announc.">
        <title>Genome Sequence of the Pyrene- and Fluoranthene-Degrading Bacterium Cycloclasticus sp. Strain PY97M.</title>
        <authorList>
            <person name="Cui Z."/>
            <person name="Xu G."/>
            <person name="Li Q."/>
            <person name="Gao W."/>
            <person name="Zheng L."/>
        </authorList>
    </citation>
    <scope>NUCLEOTIDE SEQUENCE [LARGE SCALE GENOMIC DNA]</scope>
    <source>
        <strain evidence="10 11">PY97M</strain>
    </source>
</reference>
<evidence type="ECO:0000256" key="4">
    <source>
        <dbReference type="ARBA" id="ARBA00022475"/>
    </source>
</evidence>
<dbReference type="Pfam" id="PF03739">
    <property type="entry name" value="LptF_LptG"/>
    <property type="match status" value="1"/>
</dbReference>
<dbReference type="NCBIfam" id="TIGR04408">
    <property type="entry name" value="LptG_lptG"/>
    <property type="match status" value="1"/>
</dbReference>
<proteinExistence type="inferred from homology"/>
<sequence length="354" mass="38671">MKVVNKYIAVEMLKSTAVAVLFLLSLVLVITFADELDDMGKGQYGLVEIFKYLALIAPRNFYELLPSAALLGALITLGGMANNYELTAMRAAGISRWQIIFSALRVGMILMVVSLLVSEGVAPVSEQAAQMLKFTAKNEQVALRTKYGFWTRDGDTYLNIREILNSAELKDVSIYEMTDMNELKYATHAKTASFIDNKWELSGVEQTTINDAGVKVALSDSAKLDSLLDPGLLDVIVVKPERLSIMGLASYINFLDNNGQDATHFIVAMTSKLIRPFVILVMLLIAIPMVLGVKRAGSTGTRILIGALIGIGFNLVDRLFGNIGVLYGLNPVIAASLPFFLALCISVFTIRRMG</sequence>
<name>A0AB33YZL3_9GAMM</name>
<comment type="function">
    <text evidence="1">Part of the ABC transporter complex LptBFG involved in the translocation of lipopolysaccharide (LPS) from the inner membrane to the outer membrane.</text>
</comment>
<keyword evidence="6 9" id="KW-1133">Transmembrane helix</keyword>
<dbReference type="GO" id="GO:0015920">
    <property type="term" value="P:lipopolysaccharide transport"/>
    <property type="evidence" value="ECO:0007669"/>
    <property type="project" value="TreeGrafter"/>
</dbReference>
<keyword evidence="11" id="KW-1185">Reference proteome</keyword>
<evidence type="ECO:0000256" key="6">
    <source>
        <dbReference type="ARBA" id="ARBA00022989"/>
    </source>
</evidence>
<dbReference type="PANTHER" id="PTHR33529">
    <property type="entry name" value="SLR0882 PROTEIN-RELATED"/>
    <property type="match status" value="1"/>
</dbReference>